<gene>
    <name evidence="1" type="ORF">B296_00052033</name>
</gene>
<name>A0A426YDV0_ENSVE</name>
<protein>
    <submittedName>
        <fullName evidence="1">Uncharacterized protein</fullName>
    </submittedName>
</protein>
<accession>A0A426YDV0</accession>
<dbReference type="AlphaFoldDB" id="A0A426YDV0"/>
<organism evidence="1 2">
    <name type="scientific">Ensete ventricosum</name>
    <name type="common">Abyssinian banana</name>
    <name type="synonym">Musa ensete</name>
    <dbReference type="NCBI Taxonomy" id="4639"/>
    <lineage>
        <taxon>Eukaryota</taxon>
        <taxon>Viridiplantae</taxon>
        <taxon>Streptophyta</taxon>
        <taxon>Embryophyta</taxon>
        <taxon>Tracheophyta</taxon>
        <taxon>Spermatophyta</taxon>
        <taxon>Magnoliopsida</taxon>
        <taxon>Liliopsida</taxon>
        <taxon>Zingiberales</taxon>
        <taxon>Musaceae</taxon>
        <taxon>Ensete</taxon>
    </lineage>
</organism>
<evidence type="ECO:0000313" key="1">
    <source>
        <dbReference type="EMBL" id="RRT49932.1"/>
    </source>
</evidence>
<proteinExistence type="predicted"/>
<comment type="caution">
    <text evidence="1">The sequence shown here is derived from an EMBL/GenBank/DDBJ whole genome shotgun (WGS) entry which is preliminary data.</text>
</comment>
<sequence length="99" mass="10690">ISYLEDPVQRRASPIAVAALGVTRGARLRRGNRANTWKASVVRGGVIALIIPLRPSIARDCSRRRRGRQMPAPGALINKSVTLPQKALTLVLLCSKLPG</sequence>
<feature type="non-terminal residue" evidence="1">
    <location>
        <position position="1"/>
    </location>
</feature>
<dbReference type="Proteomes" id="UP000287651">
    <property type="component" value="Unassembled WGS sequence"/>
</dbReference>
<dbReference type="EMBL" id="AMZH03013034">
    <property type="protein sequence ID" value="RRT49932.1"/>
    <property type="molecule type" value="Genomic_DNA"/>
</dbReference>
<reference evidence="1 2" key="1">
    <citation type="journal article" date="2014" name="Agronomy (Basel)">
        <title>A Draft Genome Sequence for Ensete ventricosum, the Drought-Tolerant Tree Against Hunger.</title>
        <authorList>
            <person name="Harrison J."/>
            <person name="Moore K.A."/>
            <person name="Paszkiewicz K."/>
            <person name="Jones T."/>
            <person name="Grant M."/>
            <person name="Ambacheew D."/>
            <person name="Muzemil S."/>
            <person name="Studholme D.J."/>
        </authorList>
    </citation>
    <scope>NUCLEOTIDE SEQUENCE [LARGE SCALE GENOMIC DNA]</scope>
</reference>
<evidence type="ECO:0000313" key="2">
    <source>
        <dbReference type="Proteomes" id="UP000287651"/>
    </source>
</evidence>